<dbReference type="InterPro" id="IPR013087">
    <property type="entry name" value="Znf_C2H2_type"/>
</dbReference>
<dbReference type="SMART" id="SM00020">
    <property type="entry name" value="Tryp_SPc"/>
    <property type="match status" value="1"/>
</dbReference>
<accession>A0A3N0XU43</accession>
<dbReference type="GO" id="GO:0004252">
    <property type="term" value="F:serine-type endopeptidase activity"/>
    <property type="evidence" value="ECO:0007669"/>
    <property type="project" value="UniProtKB-EC"/>
</dbReference>
<dbReference type="PROSITE" id="PS50240">
    <property type="entry name" value="TRYPSIN_DOM"/>
    <property type="match status" value="1"/>
</dbReference>
<evidence type="ECO:0000259" key="12">
    <source>
        <dbReference type="PROSITE" id="PS50157"/>
    </source>
</evidence>
<dbReference type="InterPro" id="IPR033116">
    <property type="entry name" value="TRYPSIN_SER"/>
</dbReference>
<sequence length="1335" mass="148736">MYVVAEKYFKIVGGYECEPHSQPWMVFLRATSHQCGGTLINQNWVLSAAHCYSSRIEVRLGKHNIAVDESSEQSILSELVIRHPQFESSTIDNDIMLIKLSKPATLSDNVKPLDLPKSCAPPDTVCRVSGWGITMSETADSDKLQCLDLPIISDRDCNISYPGLITGSMLCAGHLEGGKGVCQGDSGGPMVCNGEIQGIVSAGGRCAAKDQPGVFTKSTDVMSASTVIEEVEDDVEFVSEGPLRPVLECIDLLSDGEDEGGLNAADNIEDQVDRQRAHAVSTLDRLARQVAVEKQERAEKCKAFKEKIISQQAHGRHELSVSRSNNDRDDAKRCVDIWLQMPGLQPGSINSCTLWRRRSAPAAARFSPHTCPVINCGRVYDNVPLLEGHLKRFDHSPCDPTITLKGNPSSIYACVACGRHFSSKELWRDHLESKVSSSDANGHSRSQAYQLIVCFACPACYLLFNIKDECLQHMSAKNHFTQSISLCEEKLSAAPVPVPRYAKNRLIALCKDISFNVKCTTCSKVLASHMEARAHFNVHCRHGCAIATADQSVADIMRKMAVMGQCSSCLKPFLSVGQMEEHKEQMKHEVERVGSMAWALLYYSSYCEIRNAQKGTARGAKENPNDSHGPLAKRKRLASLDSQVKSGKRFQLAWFCECGLRFTEEDSARKHLLAANQIFHKCAVCGKLMGESSITRLHMSRFHGGAHLSNFLFHCRQCRVEMPRMEDIMAHIGVSHRGHNYYQEREDTVDDRVSSSMSPKPSTSAEAKILRPASSSCVSPPKAESWLCRMCEDLFDSEAAVRTHCIDLSSHSFQRFACGHCPQKFFKESTLRRHCANEHGGDIALRYFCGLCESMLYDTENEFQEHYNSLHSQDYYCLENAQNTSQAATENAVESPIASTSHSQPCPCMGSEKSKEERKPIFTKCMKQLAAENKCSYCCRQCDKNTPAYAEMKTHILLQHKAESSEKSFDVLCTICLQSHKDVPSFHSHYHKHHCPAEPCACSRPDGTDEKQDPTGKIINAEEIFPQSNVEEFQDVKNAITSSALGVKKEVCVSQDIEDEDTFDHDMKLALALSAEEAMKSKELDIEVNSSTLSEGVNYQGKFQPMFGDVTLERWKPLERVTRLAADMAQAKINAKMNDASKGKFTRTMSMADRSGRLLESLDQIEMRVEALREEATAMEQERESLIEIIQSIQNSQEMRSICDGEREELSLTATRLMGRALTVHVSVDTIRNSQQEEAVKKAIAIIDEIATKMLEDMEAARTRLQALHAACVTDAPPVPVDQKFQSIVISCALEDQKKIKRRLETLIRNVDNAEKTIKIMDNQKVDHSSLANGK</sequence>
<dbReference type="GO" id="GO:0008270">
    <property type="term" value="F:zinc ion binding"/>
    <property type="evidence" value="ECO:0007669"/>
    <property type="project" value="UniProtKB-KW"/>
</dbReference>
<dbReference type="Pfam" id="PF23101">
    <property type="entry name" value="Zf-C2H2_ZNF451_1st"/>
    <property type="match status" value="1"/>
</dbReference>
<evidence type="ECO:0000256" key="4">
    <source>
        <dbReference type="ARBA" id="ARBA00022801"/>
    </source>
</evidence>
<keyword evidence="11" id="KW-0175">Coiled coil</keyword>
<feature type="coiled-coil region" evidence="11">
    <location>
        <begin position="1294"/>
        <end position="1324"/>
    </location>
</feature>
<reference evidence="14 15" key="1">
    <citation type="submission" date="2018-10" db="EMBL/GenBank/DDBJ databases">
        <title>Genome assembly for a Yunnan-Guizhou Plateau 3E fish, Anabarilius grahami (Regan), and its evolutionary and genetic applications.</title>
        <authorList>
            <person name="Jiang W."/>
        </authorList>
    </citation>
    <scope>NUCLEOTIDE SEQUENCE [LARGE SCALE GENOMIC DNA]</scope>
    <source>
        <strain evidence="14">AG-KIZ</strain>
        <tissue evidence="14">Muscle</tissue>
    </source>
</reference>
<dbReference type="InterPro" id="IPR058156">
    <property type="entry name" value="Znf-C2H2_ZNF451"/>
</dbReference>
<dbReference type="PANTHER" id="PTHR24264:SF6">
    <property type="entry name" value="TRYPSINOGEN 1A-RELATED"/>
    <property type="match status" value="1"/>
</dbReference>
<evidence type="ECO:0000256" key="2">
    <source>
        <dbReference type="ARBA" id="ARBA00022670"/>
    </source>
</evidence>
<keyword evidence="5 10" id="KW-0720">Serine protease</keyword>
<keyword evidence="15" id="KW-1185">Reference proteome</keyword>
<evidence type="ECO:0000313" key="14">
    <source>
        <dbReference type="EMBL" id="ROJ36048.1"/>
    </source>
</evidence>
<dbReference type="InterPro" id="IPR043504">
    <property type="entry name" value="Peptidase_S1_PA_chymotrypsin"/>
</dbReference>
<dbReference type="SMART" id="SM00355">
    <property type="entry name" value="ZnF_C2H2"/>
    <property type="match status" value="12"/>
</dbReference>
<keyword evidence="9" id="KW-0863">Zinc-finger</keyword>
<evidence type="ECO:0000256" key="9">
    <source>
        <dbReference type="PROSITE-ProRule" id="PRU00042"/>
    </source>
</evidence>
<comment type="catalytic activity">
    <reaction evidence="7">
        <text>Preferential cleavage: Arg-|-Xaa, Lys-|-Xaa.</text>
        <dbReference type="EC" id="3.4.21.4"/>
    </reaction>
</comment>
<keyword evidence="4 10" id="KW-0378">Hydrolase</keyword>
<dbReference type="PROSITE" id="PS00028">
    <property type="entry name" value="ZINC_FINGER_C2H2_1"/>
    <property type="match status" value="7"/>
</dbReference>
<evidence type="ECO:0000256" key="1">
    <source>
        <dbReference type="ARBA" id="ARBA00004239"/>
    </source>
</evidence>
<organism evidence="14 15">
    <name type="scientific">Anabarilius grahami</name>
    <name type="common">Kanglang fish</name>
    <name type="synonym">Barilius grahami</name>
    <dbReference type="NCBI Taxonomy" id="495550"/>
    <lineage>
        <taxon>Eukaryota</taxon>
        <taxon>Metazoa</taxon>
        <taxon>Chordata</taxon>
        <taxon>Craniata</taxon>
        <taxon>Vertebrata</taxon>
        <taxon>Euteleostomi</taxon>
        <taxon>Actinopterygii</taxon>
        <taxon>Neopterygii</taxon>
        <taxon>Teleostei</taxon>
        <taxon>Ostariophysi</taxon>
        <taxon>Cypriniformes</taxon>
        <taxon>Xenocyprididae</taxon>
        <taxon>Xenocypridinae</taxon>
        <taxon>Xenocypridinae incertae sedis</taxon>
        <taxon>Anabarilius</taxon>
    </lineage>
</organism>
<name>A0A3N0XU43_ANAGA</name>
<dbReference type="Gene3D" id="2.40.10.10">
    <property type="entry name" value="Trypsin-like serine proteases"/>
    <property type="match status" value="2"/>
</dbReference>
<evidence type="ECO:0000256" key="8">
    <source>
        <dbReference type="ARBA" id="ARBA00038868"/>
    </source>
</evidence>
<evidence type="ECO:0000259" key="13">
    <source>
        <dbReference type="PROSITE" id="PS50240"/>
    </source>
</evidence>
<protein>
    <recommendedName>
        <fullName evidence="8">trypsin</fullName>
        <ecNumber evidence="8">3.4.21.4</ecNumber>
    </recommendedName>
</protein>
<dbReference type="Pfam" id="PF23103">
    <property type="entry name" value="Zf-C2H2_ZNF451_5th"/>
    <property type="match status" value="1"/>
</dbReference>
<dbReference type="EMBL" id="RJVU01061435">
    <property type="protein sequence ID" value="ROJ36048.1"/>
    <property type="molecule type" value="Genomic_DNA"/>
</dbReference>
<dbReference type="Pfam" id="PF00089">
    <property type="entry name" value="Trypsin"/>
    <property type="match status" value="1"/>
</dbReference>
<evidence type="ECO:0000256" key="6">
    <source>
        <dbReference type="ARBA" id="ARBA00023157"/>
    </source>
</evidence>
<evidence type="ECO:0000256" key="5">
    <source>
        <dbReference type="ARBA" id="ARBA00022825"/>
    </source>
</evidence>
<dbReference type="Gene3D" id="1.20.58.890">
    <property type="match status" value="1"/>
</dbReference>
<dbReference type="PANTHER" id="PTHR24264">
    <property type="entry name" value="TRYPSIN-RELATED"/>
    <property type="match status" value="1"/>
</dbReference>
<gene>
    <name evidence="14" type="ORF">DPX16_12673</name>
</gene>
<dbReference type="Pfam" id="PF23108">
    <property type="entry name" value="Zf-C2H2_ZNF451"/>
    <property type="match status" value="1"/>
</dbReference>
<keyword evidence="3" id="KW-0732">Signal</keyword>
<keyword evidence="14" id="KW-0436">Ligase</keyword>
<evidence type="ECO:0000313" key="15">
    <source>
        <dbReference type="Proteomes" id="UP000281406"/>
    </source>
</evidence>
<dbReference type="GO" id="GO:0016874">
    <property type="term" value="F:ligase activity"/>
    <property type="evidence" value="ECO:0007669"/>
    <property type="project" value="UniProtKB-KW"/>
</dbReference>
<keyword evidence="9" id="KW-0479">Metal-binding</keyword>
<dbReference type="PROSITE" id="PS50157">
    <property type="entry name" value="ZINC_FINGER_C2H2_2"/>
    <property type="match status" value="2"/>
</dbReference>
<dbReference type="EC" id="3.4.21.4" evidence="8"/>
<keyword evidence="2 10" id="KW-0645">Protease</keyword>
<dbReference type="FunFam" id="2.40.10.10:FF:000120">
    <property type="entry name" value="Putative serine protease"/>
    <property type="match status" value="1"/>
</dbReference>
<dbReference type="OrthoDB" id="6091938at2759"/>
<dbReference type="InterPro" id="IPR018114">
    <property type="entry name" value="TRYPSIN_HIS"/>
</dbReference>
<dbReference type="Gene3D" id="3.30.160.60">
    <property type="entry name" value="Classic Zinc Finger"/>
    <property type="match status" value="1"/>
</dbReference>
<evidence type="ECO:0000256" key="10">
    <source>
        <dbReference type="RuleBase" id="RU363034"/>
    </source>
</evidence>
<comment type="subcellular location">
    <subcellularLocation>
        <location evidence="1">Secreted</location>
        <location evidence="1">Extracellular space</location>
    </subcellularLocation>
</comment>
<keyword evidence="9" id="KW-0862">Zinc</keyword>
<dbReference type="PROSITE" id="PS00134">
    <property type="entry name" value="TRYPSIN_HIS"/>
    <property type="match status" value="1"/>
</dbReference>
<keyword evidence="6" id="KW-1015">Disulfide bond</keyword>
<feature type="domain" description="C2H2-type" evidence="12">
    <location>
        <begin position="816"/>
        <end position="844"/>
    </location>
</feature>
<evidence type="ECO:0000256" key="7">
    <source>
        <dbReference type="ARBA" id="ARBA00036320"/>
    </source>
</evidence>
<evidence type="ECO:0000256" key="3">
    <source>
        <dbReference type="ARBA" id="ARBA00022729"/>
    </source>
</evidence>
<dbReference type="GO" id="GO:0006508">
    <property type="term" value="P:proteolysis"/>
    <property type="evidence" value="ECO:0007669"/>
    <property type="project" value="UniProtKB-KW"/>
</dbReference>
<feature type="domain" description="C2H2-type" evidence="12">
    <location>
        <begin position="369"/>
        <end position="400"/>
    </location>
</feature>
<dbReference type="SUPFAM" id="SSF50494">
    <property type="entry name" value="Trypsin-like serine proteases"/>
    <property type="match status" value="1"/>
</dbReference>
<dbReference type="InterPro" id="IPR050127">
    <property type="entry name" value="Serine_Proteases_S1"/>
</dbReference>
<comment type="caution">
    <text evidence="14">The sequence shown here is derived from an EMBL/GenBank/DDBJ whole genome shotgun (WGS) entry which is preliminary data.</text>
</comment>
<dbReference type="InterPro" id="IPR001254">
    <property type="entry name" value="Trypsin_dom"/>
</dbReference>
<dbReference type="PRINTS" id="PR00722">
    <property type="entry name" value="CHYMOTRYPSIN"/>
</dbReference>
<proteinExistence type="predicted"/>
<evidence type="ECO:0000256" key="11">
    <source>
        <dbReference type="SAM" id="Coils"/>
    </source>
</evidence>
<dbReference type="InterPro" id="IPR058949">
    <property type="entry name" value="Zf-C2H2_ZNF451_1st"/>
</dbReference>
<dbReference type="InterPro" id="IPR001314">
    <property type="entry name" value="Peptidase_S1A"/>
</dbReference>
<dbReference type="CDD" id="cd00190">
    <property type="entry name" value="Tryp_SPc"/>
    <property type="match status" value="1"/>
</dbReference>
<dbReference type="InterPro" id="IPR058950">
    <property type="entry name" value="Zf-C2H2_ZNF451_5th"/>
</dbReference>
<dbReference type="PROSITE" id="PS00135">
    <property type="entry name" value="TRYPSIN_SER"/>
    <property type="match status" value="1"/>
</dbReference>
<feature type="domain" description="Peptidase S1" evidence="13">
    <location>
        <begin position="11"/>
        <end position="236"/>
    </location>
</feature>
<feature type="coiled-coil region" evidence="11">
    <location>
        <begin position="1155"/>
        <end position="1189"/>
    </location>
</feature>
<dbReference type="Proteomes" id="UP000281406">
    <property type="component" value="Unassembled WGS sequence"/>
</dbReference>
<dbReference type="GO" id="GO:0005615">
    <property type="term" value="C:extracellular space"/>
    <property type="evidence" value="ECO:0007669"/>
    <property type="project" value="TreeGrafter"/>
</dbReference>
<dbReference type="InterPro" id="IPR009003">
    <property type="entry name" value="Peptidase_S1_PA"/>
</dbReference>